<reference evidence="1 2" key="1">
    <citation type="submission" date="2020-08" db="EMBL/GenBank/DDBJ databases">
        <title>Sequencing the genomes of 1000 actinobacteria strains.</title>
        <authorList>
            <person name="Klenk H.-P."/>
        </authorList>
    </citation>
    <scope>NUCLEOTIDE SEQUENCE [LARGE SCALE GENOMIC DNA]</scope>
    <source>
        <strain evidence="1 2">DSM 45886</strain>
    </source>
</reference>
<dbReference type="RefSeq" id="WP_184532766.1">
    <property type="nucleotide sequence ID" value="NZ_JACHJW010000001.1"/>
</dbReference>
<name>A0A7W7SM66_9ACTN</name>
<sequence>MSDRFPPEVAELLTAAGWSAQQRDDDRARDWALRLAGYADLDGRHHAVVAAAIEAYAEFGGLRLEPTGDGEQIAPSVVHLDPFRVLHSVTTLTAFADALGSPVTPLGEEGDGTGILTIDEAGRVFVLDHGGDWFLGDTLDVALCTLLLGRQPARVRLDGTW</sequence>
<dbReference type="InterPro" id="IPR025850">
    <property type="entry name" value="SUKH-3"/>
</dbReference>
<dbReference type="EMBL" id="JACHJW010000001">
    <property type="protein sequence ID" value="MBB4957026.1"/>
    <property type="molecule type" value="Genomic_DNA"/>
</dbReference>
<protein>
    <recommendedName>
        <fullName evidence="3">SUKH-3 immunity protein of toxin-antitoxin system</fullName>
    </recommendedName>
</protein>
<evidence type="ECO:0000313" key="2">
    <source>
        <dbReference type="Proteomes" id="UP000578819"/>
    </source>
</evidence>
<proteinExistence type="predicted"/>
<dbReference type="AlphaFoldDB" id="A0A7W7SM66"/>
<evidence type="ECO:0000313" key="1">
    <source>
        <dbReference type="EMBL" id="MBB4957026.1"/>
    </source>
</evidence>
<dbReference type="Pfam" id="PF14433">
    <property type="entry name" value="SUKH-3"/>
    <property type="match status" value="1"/>
</dbReference>
<organism evidence="1 2">
    <name type="scientific">Micromonospora polyrhachis</name>
    <dbReference type="NCBI Taxonomy" id="1282883"/>
    <lineage>
        <taxon>Bacteria</taxon>
        <taxon>Bacillati</taxon>
        <taxon>Actinomycetota</taxon>
        <taxon>Actinomycetes</taxon>
        <taxon>Micromonosporales</taxon>
        <taxon>Micromonosporaceae</taxon>
        <taxon>Micromonospora</taxon>
    </lineage>
</organism>
<dbReference type="Proteomes" id="UP000578819">
    <property type="component" value="Unassembled WGS sequence"/>
</dbReference>
<accession>A0A7W7SM66</accession>
<keyword evidence="2" id="KW-1185">Reference proteome</keyword>
<evidence type="ECO:0008006" key="3">
    <source>
        <dbReference type="Google" id="ProtNLM"/>
    </source>
</evidence>
<gene>
    <name evidence="1" type="ORF">FHR38_000759</name>
</gene>
<comment type="caution">
    <text evidence="1">The sequence shown here is derived from an EMBL/GenBank/DDBJ whole genome shotgun (WGS) entry which is preliminary data.</text>
</comment>